<dbReference type="Proteomes" id="UP000823891">
    <property type="component" value="Unassembled WGS sequence"/>
</dbReference>
<dbReference type="AlphaFoldDB" id="A0A9D2NG79"/>
<feature type="transmembrane region" description="Helical" evidence="7">
    <location>
        <begin position="366"/>
        <end position="393"/>
    </location>
</feature>
<dbReference type="InterPro" id="IPR048279">
    <property type="entry name" value="MdtK-like"/>
</dbReference>
<dbReference type="GO" id="GO:0005886">
    <property type="term" value="C:plasma membrane"/>
    <property type="evidence" value="ECO:0007669"/>
    <property type="project" value="UniProtKB-SubCell"/>
</dbReference>
<feature type="transmembrane region" description="Helical" evidence="7">
    <location>
        <begin position="104"/>
        <end position="125"/>
    </location>
</feature>
<dbReference type="PIRSF" id="PIRSF006603">
    <property type="entry name" value="DinF"/>
    <property type="match status" value="1"/>
</dbReference>
<dbReference type="EMBL" id="DWWS01000040">
    <property type="protein sequence ID" value="HJC24248.1"/>
    <property type="molecule type" value="Genomic_DNA"/>
</dbReference>
<reference evidence="8" key="2">
    <citation type="submission" date="2021-04" db="EMBL/GenBank/DDBJ databases">
        <authorList>
            <person name="Gilroy R."/>
        </authorList>
    </citation>
    <scope>NUCLEOTIDE SEQUENCE</scope>
    <source>
        <strain evidence="8">USAMLcec2-132</strain>
    </source>
</reference>
<feature type="transmembrane region" description="Helical" evidence="7">
    <location>
        <begin position="27"/>
        <end position="51"/>
    </location>
</feature>
<dbReference type="GO" id="GO:0042910">
    <property type="term" value="F:xenobiotic transmembrane transporter activity"/>
    <property type="evidence" value="ECO:0007669"/>
    <property type="project" value="InterPro"/>
</dbReference>
<dbReference type="PANTHER" id="PTHR42925">
    <property type="entry name" value="MULTIDRUG AND TOXIN EFFLUX PROTEIN MATE FAMILY"/>
    <property type="match status" value="1"/>
</dbReference>
<evidence type="ECO:0000313" key="8">
    <source>
        <dbReference type="EMBL" id="HJC24248.1"/>
    </source>
</evidence>
<feature type="transmembrane region" description="Helical" evidence="7">
    <location>
        <begin position="332"/>
        <end position="360"/>
    </location>
</feature>
<gene>
    <name evidence="8" type="ORF">H9761_11160</name>
</gene>
<reference evidence="8" key="1">
    <citation type="journal article" date="2021" name="PeerJ">
        <title>Extensive microbial diversity within the chicken gut microbiome revealed by metagenomics and culture.</title>
        <authorList>
            <person name="Gilroy R."/>
            <person name="Ravi A."/>
            <person name="Getino M."/>
            <person name="Pursley I."/>
            <person name="Horton D.L."/>
            <person name="Alikhan N.F."/>
            <person name="Baker D."/>
            <person name="Gharbi K."/>
            <person name="Hall N."/>
            <person name="Watson M."/>
            <person name="Adriaenssens E.M."/>
            <person name="Foster-Nyarko E."/>
            <person name="Jarju S."/>
            <person name="Secka A."/>
            <person name="Antonio M."/>
            <person name="Oren A."/>
            <person name="Chaudhuri R.R."/>
            <person name="La Ragione R."/>
            <person name="Hildebrand F."/>
            <person name="Pallen M.J."/>
        </authorList>
    </citation>
    <scope>NUCLEOTIDE SEQUENCE</scope>
    <source>
        <strain evidence="8">USAMLcec2-132</strain>
    </source>
</reference>
<evidence type="ECO:0000256" key="5">
    <source>
        <dbReference type="ARBA" id="ARBA00022989"/>
    </source>
</evidence>
<evidence type="ECO:0000256" key="1">
    <source>
        <dbReference type="ARBA" id="ARBA00004651"/>
    </source>
</evidence>
<evidence type="ECO:0000313" key="9">
    <source>
        <dbReference type="Proteomes" id="UP000823891"/>
    </source>
</evidence>
<keyword evidence="3" id="KW-1003">Cell membrane</keyword>
<keyword evidence="6 7" id="KW-0472">Membrane</keyword>
<organism evidence="8 9">
    <name type="scientific">Candidatus Eisenbergiella merdavium</name>
    <dbReference type="NCBI Taxonomy" id="2838551"/>
    <lineage>
        <taxon>Bacteria</taxon>
        <taxon>Bacillati</taxon>
        <taxon>Bacillota</taxon>
        <taxon>Clostridia</taxon>
        <taxon>Lachnospirales</taxon>
        <taxon>Lachnospiraceae</taxon>
        <taxon>Eisenbergiella</taxon>
    </lineage>
</organism>
<evidence type="ECO:0000256" key="6">
    <source>
        <dbReference type="ARBA" id="ARBA00023136"/>
    </source>
</evidence>
<keyword evidence="2" id="KW-0813">Transport</keyword>
<name>A0A9D2NG79_9FIRM</name>
<evidence type="ECO:0000256" key="7">
    <source>
        <dbReference type="SAM" id="Phobius"/>
    </source>
</evidence>
<dbReference type="InterPro" id="IPR002528">
    <property type="entry name" value="MATE_fam"/>
</dbReference>
<protein>
    <submittedName>
        <fullName evidence="8">MATE family efflux transporter</fullName>
    </submittedName>
</protein>
<feature type="transmembrane region" description="Helical" evidence="7">
    <location>
        <begin position="405"/>
        <end position="425"/>
    </location>
</feature>
<comment type="caution">
    <text evidence="8">The sequence shown here is derived from an EMBL/GenBank/DDBJ whole genome shotgun (WGS) entry which is preliminary data.</text>
</comment>
<dbReference type="InterPro" id="IPR047135">
    <property type="entry name" value="YsiQ"/>
</dbReference>
<keyword evidence="5 7" id="KW-1133">Transmembrane helix</keyword>
<feature type="transmembrane region" description="Helical" evidence="7">
    <location>
        <begin position="178"/>
        <end position="198"/>
    </location>
</feature>
<dbReference type="CDD" id="cd13134">
    <property type="entry name" value="MATE_like_8"/>
    <property type="match status" value="1"/>
</dbReference>
<accession>A0A9D2NG79</accession>
<feature type="transmembrane region" description="Helical" evidence="7">
    <location>
        <begin position="210"/>
        <end position="229"/>
    </location>
</feature>
<evidence type="ECO:0000256" key="4">
    <source>
        <dbReference type="ARBA" id="ARBA00022692"/>
    </source>
</evidence>
<comment type="subcellular location">
    <subcellularLocation>
        <location evidence="1">Cell membrane</location>
        <topology evidence="1">Multi-pass membrane protein</topology>
    </subcellularLocation>
</comment>
<dbReference type="Pfam" id="PF01554">
    <property type="entry name" value="MatE"/>
    <property type="match status" value="2"/>
</dbReference>
<dbReference type="GO" id="GO:0015297">
    <property type="term" value="F:antiporter activity"/>
    <property type="evidence" value="ECO:0007669"/>
    <property type="project" value="InterPro"/>
</dbReference>
<sequence>MRQYTKEKIPASAQMNPEEKKDFYRELFSLAIPIGLQNLLVALIGASDALMLGRLSQEAVAAVSLANQISFIMNLFIGSIVGGGGVLIAQYWGKNDRTMAKNLFCMLMKWAFGISFVFFALAMFAPHWLMRIYTPDETLIRIGSSYLRAVGTSYLFAGVTQCYYLVMKLEGKASKSVVISVVTLITDMTLDFFLIYGIAGVPKLGANGSAYSTVAVELIALVWCIAESFRGDSIRPDRKAFRWFSAAITKDLLKISAPMLGSSLAWGIGFSMHSLIMGHLGTDATAAASIASVAQELITCICKGFSAGAGIMIGKLLGQSLFDKAKTYGKKFCHISFVVGGIHMGVLCIVGPIVATFFVLSDTARQYLIIMLIFTAFYVFAYSINTIIVCGIFPAGGDARYDAVSVFFASWCFALPLALLGTFVFRWPVMVVYILMNSDEIVKLPWLYRRYRKYLWLNNLTREGTEVTQQS</sequence>
<feature type="transmembrane region" description="Helical" evidence="7">
    <location>
        <begin position="145"/>
        <end position="166"/>
    </location>
</feature>
<proteinExistence type="predicted"/>
<dbReference type="NCBIfam" id="TIGR00797">
    <property type="entry name" value="matE"/>
    <property type="match status" value="1"/>
</dbReference>
<feature type="transmembrane region" description="Helical" evidence="7">
    <location>
        <begin position="71"/>
        <end position="92"/>
    </location>
</feature>
<evidence type="ECO:0000256" key="3">
    <source>
        <dbReference type="ARBA" id="ARBA00022475"/>
    </source>
</evidence>
<keyword evidence="4 7" id="KW-0812">Transmembrane</keyword>
<evidence type="ECO:0000256" key="2">
    <source>
        <dbReference type="ARBA" id="ARBA00022448"/>
    </source>
</evidence>
<dbReference type="PANTHER" id="PTHR42925:SF2">
    <property type="entry name" value="NA+ DRIVEN MULTIDRUG EFFLUX PUMP"/>
    <property type="match status" value="1"/>
</dbReference>